<reference evidence="2" key="1">
    <citation type="journal article" date="2020" name="Stud. Mycol.">
        <title>101 Dothideomycetes genomes: a test case for predicting lifestyles and emergence of pathogens.</title>
        <authorList>
            <person name="Haridas S."/>
            <person name="Albert R."/>
            <person name="Binder M."/>
            <person name="Bloem J."/>
            <person name="Labutti K."/>
            <person name="Salamov A."/>
            <person name="Andreopoulos B."/>
            <person name="Baker S."/>
            <person name="Barry K."/>
            <person name="Bills G."/>
            <person name="Bluhm B."/>
            <person name="Cannon C."/>
            <person name="Castanera R."/>
            <person name="Culley D."/>
            <person name="Daum C."/>
            <person name="Ezra D."/>
            <person name="Gonzalez J."/>
            <person name="Henrissat B."/>
            <person name="Kuo A."/>
            <person name="Liang C."/>
            <person name="Lipzen A."/>
            <person name="Lutzoni F."/>
            <person name="Magnuson J."/>
            <person name="Mondo S."/>
            <person name="Nolan M."/>
            <person name="Ohm R."/>
            <person name="Pangilinan J."/>
            <person name="Park H.-J."/>
            <person name="Ramirez L."/>
            <person name="Alfaro M."/>
            <person name="Sun H."/>
            <person name="Tritt A."/>
            <person name="Yoshinaga Y."/>
            <person name="Zwiers L.-H."/>
            <person name="Turgeon B."/>
            <person name="Goodwin S."/>
            <person name="Spatafora J."/>
            <person name="Crous P."/>
            <person name="Grigoriev I."/>
        </authorList>
    </citation>
    <scope>NUCLEOTIDE SEQUENCE</scope>
    <source>
        <strain evidence="2">CBS 113979</strain>
    </source>
</reference>
<organism evidence="2 3">
    <name type="scientific">Aulographum hederae CBS 113979</name>
    <dbReference type="NCBI Taxonomy" id="1176131"/>
    <lineage>
        <taxon>Eukaryota</taxon>
        <taxon>Fungi</taxon>
        <taxon>Dikarya</taxon>
        <taxon>Ascomycota</taxon>
        <taxon>Pezizomycotina</taxon>
        <taxon>Dothideomycetes</taxon>
        <taxon>Pleosporomycetidae</taxon>
        <taxon>Aulographales</taxon>
        <taxon>Aulographaceae</taxon>
    </lineage>
</organism>
<dbReference type="AlphaFoldDB" id="A0A6G1HF46"/>
<feature type="region of interest" description="Disordered" evidence="1">
    <location>
        <begin position="164"/>
        <end position="191"/>
    </location>
</feature>
<protein>
    <submittedName>
        <fullName evidence="2">Uncharacterized protein</fullName>
    </submittedName>
</protein>
<proteinExistence type="predicted"/>
<sequence length="191" mass="20733">MTGQTCGQVRVWQWRMKAAGRLLLVSGSSFDVATSGDLASSIRSTALAPAASPPTASCFVSVIRRPLCANRRGPRGCPGVDTVSARLLLRHRVEVKRWNFTPLACAEAPSPGQSPSTPTPSTQRPAILSASLSLLAADPQESHILCSFSAVVLRFHPWLHQQARPRHPSLPSRFARRHGKRCLSPRSQPPF</sequence>
<evidence type="ECO:0000313" key="2">
    <source>
        <dbReference type="EMBL" id="KAF1991558.1"/>
    </source>
</evidence>
<name>A0A6G1HF46_9PEZI</name>
<evidence type="ECO:0000256" key="1">
    <source>
        <dbReference type="SAM" id="MobiDB-lite"/>
    </source>
</evidence>
<feature type="compositionally biased region" description="Basic residues" evidence="1">
    <location>
        <begin position="174"/>
        <end position="183"/>
    </location>
</feature>
<dbReference type="Proteomes" id="UP000800041">
    <property type="component" value="Unassembled WGS sequence"/>
</dbReference>
<keyword evidence="3" id="KW-1185">Reference proteome</keyword>
<gene>
    <name evidence="2" type="ORF">K402DRAFT_127876</name>
</gene>
<dbReference type="EMBL" id="ML977139">
    <property type="protein sequence ID" value="KAF1991558.1"/>
    <property type="molecule type" value="Genomic_DNA"/>
</dbReference>
<evidence type="ECO:0000313" key="3">
    <source>
        <dbReference type="Proteomes" id="UP000800041"/>
    </source>
</evidence>
<accession>A0A6G1HF46</accession>